<dbReference type="PATRIC" id="fig|1423806.3.peg.1362"/>
<protein>
    <submittedName>
        <fullName evidence="1">Uncharacterized protein</fullName>
    </submittedName>
</protein>
<comment type="caution">
    <text evidence="1">The sequence shown here is derived from an EMBL/GenBank/DDBJ whole genome shotgun (WGS) entry which is preliminary data.</text>
</comment>
<evidence type="ECO:0000313" key="1">
    <source>
        <dbReference type="EMBL" id="KRN06145.1"/>
    </source>
</evidence>
<dbReference type="AlphaFoldDB" id="A0A0R2DPW9"/>
<keyword evidence="2" id="KW-1185">Reference proteome</keyword>
<name>A0A0R2DPW9_9LACO</name>
<sequence length="184" mass="21497">MTNINGARSEFLIQLLFYSAYYWNLNYIEFGKRLSLPPSYLTKASRLLARRYVDHFLSVISTKLNRKCIQYFHLLKIKEAQLRHHCNIKLLPFASFTLLDSSSAVNLANTEIQIINNFQYQNDPNVRIFFILNTALLNQSSCSLSKQTELYQKLTFGTAPLLFHINVFHKAKFSVYLRISTQIF</sequence>
<proteinExistence type="predicted"/>
<organism evidence="1 2">
    <name type="scientific">Liquorilactobacillus sucicola DSM 21376 = JCM 15457</name>
    <dbReference type="NCBI Taxonomy" id="1423806"/>
    <lineage>
        <taxon>Bacteria</taxon>
        <taxon>Bacillati</taxon>
        <taxon>Bacillota</taxon>
        <taxon>Bacilli</taxon>
        <taxon>Lactobacillales</taxon>
        <taxon>Lactobacillaceae</taxon>
        <taxon>Liquorilactobacillus</taxon>
    </lineage>
</organism>
<reference evidence="1 2" key="1">
    <citation type="journal article" date="2015" name="Genome Announc.">
        <title>Expanding the biotechnology potential of lactobacilli through comparative genomics of 213 strains and associated genera.</title>
        <authorList>
            <person name="Sun Z."/>
            <person name="Harris H.M."/>
            <person name="McCann A."/>
            <person name="Guo C."/>
            <person name="Argimon S."/>
            <person name="Zhang W."/>
            <person name="Yang X."/>
            <person name="Jeffery I.B."/>
            <person name="Cooney J.C."/>
            <person name="Kagawa T.F."/>
            <person name="Liu W."/>
            <person name="Song Y."/>
            <person name="Salvetti E."/>
            <person name="Wrobel A."/>
            <person name="Rasinkangas P."/>
            <person name="Parkhill J."/>
            <person name="Rea M.C."/>
            <person name="O'Sullivan O."/>
            <person name="Ritari J."/>
            <person name="Douillard F.P."/>
            <person name="Paul Ross R."/>
            <person name="Yang R."/>
            <person name="Briner A.E."/>
            <person name="Felis G.E."/>
            <person name="de Vos W.M."/>
            <person name="Barrangou R."/>
            <person name="Klaenhammer T.R."/>
            <person name="Caufield P.W."/>
            <person name="Cui Y."/>
            <person name="Zhang H."/>
            <person name="O'Toole P.W."/>
        </authorList>
    </citation>
    <scope>NUCLEOTIDE SEQUENCE [LARGE SCALE GENOMIC DNA]</scope>
    <source>
        <strain evidence="1 2">DSM 21376</strain>
    </source>
</reference>
<gene>
    <name evidence="1" type="ORF">FD15_GL001341</name>
</gene>
<accession>A0A0R2DPW9</accession>
<dbReference type="Proteomes" id="UP000050961">
    <property type="component" value="Unassembled WGS sequence"/>
</dbReference>
<evidence type="ECO:0000313" key="2">
    <source>
        <dbReference type="Proteomes" id="UP000050961"/>
    </source>
</evidence>
<dbReference type="EMBL" id="AYZF01000013">
    <property type="protein sequence ID" value="KRN06145.1"/>
    <property type="molecule type" value="Genomic_DNA"/>
</dbReference>